<name>A0A1F5HAV1_9BACT</name>
<dbReference type="InterPro" id="IPR041698">
    <property type="entry name" value="Methyltransf_25"/>
</dbReference>
<dbReference type="AlphaFoldDB" id="A0A1F5HAV1"/>
<keyword evidence="1" id="KW-0489">Methyltransferase</keyword>
<evidence type="ECO:0000313" key="6">
    <source>
        <dbReference type="Proteomes" id="UP000176751"/>
    </source>
</evidence>
<comment type="caution">
    <text evidence="5">The sequence shown here is derived from an EMBL/GenBank/DDBJ whole genome shotgun (WGS) entry which is preliminary data.</text>
</comment>
<keyword evidence="3" id="KW-0949">S-adenosyl-L-methionine</keyword>
<dbReference type="EMBL" id="MFCA01000029">
    <property type="protein sequence ID" value="OGE01219.1"/>
    <property type="molecule type" value="Genomic_DNA"/>
</dbReference>
<dbReference type="CDD" id="cd02440">
    <property type="entry name" value="AdoMet_MTases"/>
    <property type="match status" value="1"/>
</dbReference>
<evidence type="ECO:0000256" key="2">
    <source>
        <dbReference type="ARBA" id="ARBA00022679"/>
    </source>
</evidence>
<accession>A0A1F5HAV1</accession>
<evidence type="ECO:0000313" key="5">
    <source>
        <dbReference type="EMBL" id="OGE01219.1"/>
    </source>
</evidence>
<reference evidence="5 6" key="1">
    <citation type="journal article" date="2016" name="Nat. Commun.">
        <title>Thousands of microbial genomes shed light on interconnected biogeochemical processes in an aquifer system.</title>
        <authorList>
            <person name="Anantharaman K."/>
            <person name="Brown C.T."/>
            <person name="Hug L.A."/>
            <person name="Sharon I."/>
            <person name="Castelle C.J."/>
            <person name="Probst A.J."/>
            <person name="Thomas B.C."/>
            <person name="Singh A."/>
            <person name="Wilkins M.J."/>
            <person name="Karaoz U."/>
            <person name="Brodie E.L."/>
            <person name="Williams K.H."/>
            <person name="Hubbard S.S."/>
            <person name="Banfield J.F."/>
        </authorList>
    </citation>
    <scope>NUCLEOTIDE SEQUENCE [LARGE SCALE GENOMIC DNA]</scope>
</reference>
<proteinExistence type="predicted"/>
<dbReference type="GO" id="GO:0032259">
    <property type="term" value="P:methylation"/>
    <property type="evidence" value="ECO:0007669"/>
    <property type="project" value="UniProtKB-KW"/>
</dbReference>
<dbReference type="InterPro" id="IPR029063">
    <property type="entry name" value="SAM-dependent_MTases_sf"/>
</dbReference>
<evidence type="ECO:0000256" key="3">
    <source>
        <dbReference type="ARBA" id="ARBA00022691"/>
    </source>
</evidence>
<evidence type="ECO:0000256" key="1">
    <source>
        <dbReference type="ARBA" id="ARBA00022603"/>
    </source>
</evidence>
<keyword evidence="2" id="KW-0808">Transferase</keyword>
<dbReference type="Proteomes" id="UP000176751">
    <property type="component" value="Unassembled WGS sequence"/>
</dbReference>
<protein>
    <recommendedName>
        <fullName evidence="4">Methyltransferase domain-containing protein</fullName>
    </recommendedName>
</protein>
<dbReference type="Pfam" id="PF13649">
    <property type="entry name" value="Methyltransf_25"/>
    <property type="match status" value="1"/>
</dbReference>
<dbReference type="SUPFAM" id="SSF53335">
    <property type="entry name" value="S-adenosyl-L-methionine-dependent methyltransferases"/>
    <property type="match status" value="1"/>
</dbReference>
<evidence type="ECO:0000259" key="4">
    <source>
        <dbReference type="Pfam" id="PF13649"/>
    </source>
</evidence>
<dbReference type="GO" id="GO:0008168">
    <property type="term" value="F:methyltransferase activity"/>
    <property type="evidence" value="ECO:0007669"/>
    <property type="project" value="UniProtKB-KW"/>
</dbReference>
<dbReference type="PANTHER" id="PTHR43464">
    <property type="entry name" value="METHYLTRANSFERASE"/>
    <property type="match status" value="1"/>
</dbReference>
<gene>
    <name evidence="5" type="ORF">A2196_00735</name>
</gene>
<organism evidence="5 6">
    <name type="scientific">Candidatus Curtissbacteria bacterium RIFOXYA1_FULL_41_14</name>
    <dbReference type="NCBI Taxonomy" id="1797737"/>
    <lineage>
        <taxon>Bacteria</taxon>
        <taxon>Candidatus Curtissiibacteriota</taxon>
    </lineage>
</organism>
<dbReference type="Gene3D" id="3.40.50.150">
    <property type="entry name" value="Vaccinia Virus protein VP39"/>
    <property type="match status" value="1"/>
</dbReference>
<sequence length="285" mass="34098">MIKSTVYYKKFANFYIPKDKFWGRYHKNRFETFNSLIPKKKQVILDFGCGSAENVITLIRMGHQVVGIDPVIEMVDLGRKNLRQAKLNENIISLGGLTDLPKYKSNSFDIVASLNTLPYLTKNEEDFFFKQARRLIRGRGRIIVSQTNELIDLVTFNKYTVEFWNKKIIPYISKNSKEQKELLRIFSSHLTNYNIPKKNKHKISERDFIRKRRINPISYPQDLLKRHRLRVEQMRFTHFYPMPPQFMESSEKYRDRIFLFERKFKNHPLANIFASIIMFSLKRIE</sequence>
<feature type="domain" description="Methyltransferase" evidence="4">
    <location>
        <begin position="44"/>
        <end position="140"/>
    </location>
</feature>
<dbReference type="STRING" id="1797737.A2196_00735"/>
<dbReference type="PANTHER" id="PTHR43464:SF19">
    <property type="entry name" value="UBIQUINONE BIOSYNTHESIS O-METHYLTRANSFERASE, MITOCHONDRIAL"/>
    <property type="match status" value="1"/>
</dbReference>